<dbReference type="HOGENOM" id="CLU_2794646_0_0_1"/>
<organism evidence="1 2">
    <name type="scientific">Paxillus involutus ATCC 200175</name>
    <dbReference type="NCBI Taxonomy" id="664439"/>
    <lineage>
        <taxon>Eukaryota</taxon>
        <taxon>Fungi</taxon>
        <taxon>Dikarya</taxon>
        <taxon>Basidiomycota</taxon>
        <taxon>Agaricomycotina</taxon>
        <taxon>Agaricomycetes</taxon>
        <taxon>Agaricomycetidae</taxon>
        <taxon>Boletales</taxon>
        <taxon>Paxilineae</taxon>
        <taxon>Paxillaceae</taxon>
        <taxon>Paxillus</taxon>
    </lineage>
</organism>
<reference evidence="1 2" key="1">
    <citation type="submission" date="2014-06" db="EMBL/GenBank/DDBJ databases">
        <authorList>
            <consortium name="DOE Joint Genome Institute"/>
            <person name="Kuo A."/>
            <person name="Kohler A."/>
            <person name="Nagy L.G."/>
            <person name="Floudas D."/>
            <person name="Copeland A."/>
            <person name="Barry K.W."/>
            <person name="Cichocki N."/>
            <person name="Veneault-Fourrey C."/>
            <person name="LaButti K."/>
            <person name="Lindquist E.A."/>
            <person name="Lipzen A."/>
            <person name="Lundell T."/>
            <person name="Morin E."/>
            <person name="Murat C."/>
            <person name="Sun H."/>
            <person name="Tunlid A."/>
            <person name="Henrissat B."/>
            <person name="Grigoriev I.V."/>
            <person name="Hibbett D.S."/>
            <person name="Martin F."/>
            <person name="Nordberg H.P."/>
            <person name="Cantor M.N."/>
            <person name="Hua S.X."/>
        </authorList>
    </citation>
    <scope>NUCLEOTIDE SEQUENCE [LARGE SCALE GENOMIC DNA]</scope>
    <source>
        <strain evidence="1 2">ATCC 200175</strain>
    </source>
</reference>
<evidence type="ECO:0000313" key="1">
    <source>
        <dbReference type="EMBL" id="KIJ04539.1"/>
    </source>
</evidence>
<dbReference type="EMBL" id="KN821735">
    <property type="protein sequence ID" value="KIJ04539.1"/>
    <property type="molecule type" value="Genomic_DNA"/>
</dbReference>
<proteinExistence type="predicted"/>
<dbReference type="Proteomes" id="UP000053647">
    <property type="component" value="Unassembled WGS sequence"/>
</dbReference>
<protein>
    <submittedName>
        <fullName evidence="1">Uncharacterized protein</fullName>
    </submittedName>
</protein>
<name>A0A0C9SLJ6_PAXIN</name>
<evidence type="ECO:0000313" key="2">
    <source>
        <dbReference type="Proteomes" id="UP000053647"/>
    </source>
</evidence>
<keyword evidence="2" id="KW-1185">Reference proteome</keyword>
<gene>
    <name evidence="1" type="ORF">PAXINDRAFT_22168</name>
</gene>
<sequence length="68" mass="7628">MAPTFAQSFKPHSSGIISACLLRPVLSSHPQSSYCLQHWDIREGFGDFDNRSFRIGFAASKSRSILRL</sequence>
<accession>A0A0C9SLJ6</accession>
<reference evidence="2" key="2">
    <citation type="submission" date="2015-01" db="EMBL/GenBank/DDBJ databases">
        <title>Evolutionary Origins and Diversification of the Mycorrhizal Mutualists.</title>
        <authorList>
            <consortium name="DOE Joint Genome Institute"/>
            <consortium name="Mycorrhizal Genomics Consortium"/>
            <person name="Kohler A."/>
            <person name="Kuo A."/>
            <person name="Nagy L.G."/>
            <person name="Floudas D."/>
            <person name="Copeland A."/>
            <person name="Barry K.W."/>
            <person name="Cichocki N."/>
            <person name="Veneault-Fourrey C."/>
            <person name="LaButti K."/>
            <person name="Lindquist E.A."/>
            <person name="Lipzen A."/>
            <person name="Lundell T."/>
            <person name="Morin E."/>
            <person name="Murat C."/>
            <person name="Riley R."/>
            <person name="Ohm R."/>
            <person name="Sun H."/>
            <person name="Tunlid A."/>
            <person name="Henrissat B."/>
            <person name="Grigoriev I.V."/>
            <person name="Hibbett D.S."/>
            <person name="Martin F."/>
        </authorList>
    </citation>
    <scope>NUCLEOTIDE SEQUENCE [LARGE SCALE GENOMIC DNA]</scope>
    <source>
        <strain evidence="2">ATCC 200175</strain>
    </source>
</reference>
<dbReference type="AlphaFoldDB" id="A0A0C9SLJ6"/>